<dbReference type="PRINTS" id="PR00249">
    <property type="entry name" value="GPCRSECRETIN"/>
</dbReference>
<evidence type="ECO:0000313" key="7">
    <source>
        <dbReference type="Ensembl" id="ENSEBUP00000007148.1"/>
    </source>
</evidence>
<dbReference type="PANTHER" id="PTHR45620">
    <property type="entry name" value="PDF RECEPTOR-LIKE PROTEIN-RELATED"/>
    <property type="match status" value="1"/>
</dbReference>
<keyword evidence="3 5" id="KW-1133">Transmembrane helix</keyword>
<sequence>MCFVCFFSGAPAIFTIPWALSRWAYENTGCWNTNNIPEIWWIIKGPILFCILVNLIMFISIIRILVKKLKCPDVGGNDCSHYKRLVKSTLLLIPLFGIHYILFAFTPDMVPFFLSLEIRLYFELSLGSFQGFVVAILY</sequence>
<reference evidence="7" key="1">
    <citation type="submission" date="2025-08" db="UniProtKB">
        <authorList>
            <consortium name="Ensembl"/>
        </authorList>
    </citation>
    <scope>IDENTIFICATION</scope>
</reference>
<dbReference type="Pfam" id="PF00002">
    <property type="entry name" value="7tm_2"/>
    <property type="match status" value="1"/>
</dbReference>
<dbReference type="GO" id="GO:0007166">
    <property type="term" value="P:cell surface receptor signaling pathway"/>
    <property type="evidence" value="ECO:0007669"/>
    <property type="project" value="InterPro"/>
</dbReference>
<evidence type="ECO:0000313" key="8">
    <source>
        <dbReference type="Proteomes" id="UP000694388"/>
    </source>
</evidence>
<feature type="domain" description="G-protein coupled receptors family 2 profile 2" evidence="6">
    <location>
        <begin position="1"/>
        <end position="138"/>
    </location>
</feature>
<evidence type="ECO:0000256" key="3">
    <source>
        <dbReference type="ARBA" id="ARBA00022989"/>
    </source>
</evidence>
<keyword evidence="4 5" id="KW-0472">Membrane</keyword>
<dbReference type="GO" id="GO:0008528">
    <property type="term" value="F:G protein-coupled peptide receptor activity"/>
    <property type="evidence" value="ECO:0007669"/>
    <property type="project" value="TreeGrafter"/>
</dbReference>
<organism evidence="7 8">
    <name type="scientific">Eptatretus burgeri</name>
    <name type="common">Inshore hagfish</name>
    <dbReference type="NCBI Taxonomy" id="7764"/>
    <lineage>
        <taxon>Eukaryota</taxon>
        <taxon>Metazoa</taxon>
        <taxon>Chordata</taxon>
        <taxon>Craniata</taxon>
        <taxon>Vertebrata</taxon>
        <taxon>Cyclostomata</taxon>
        <taxon>Myxini</taxon>
        <taxon>Myxiniformes</taxon>
        <taxon>Myxinidae</taxon>
        <taxon>Eptatretinae</taxon>
        <taxon>Eptatretus</taxon>
    </lineage>
</organism>
<feature type="transmembrane region" description="Helical" evidence="5">
    <location>
        <begin position="39"/>
        <end position="65"/>
    </location>
</feature>
<reference evidence="7" key="2">
    <citation type="submission" date="2025-09" db="UniProtKB">
        <authorList>
            <consortium name="Ensembl"/>
        </authorList>
    </citation>
    <scope>IDENTIFICATION</scope>
</reference>
<accession>A0A8C4NIB8</accession>
<keyword evidence="2 5" id="KW-0812">Transmembrane</keyword>
<evidence type="ECO:0000256" key="4">
    <source>
        <dbReference type="ARBA" id="ARBA00023136"/>
    </source>
</evidence>
<name>A0A8C4NIB8_EPTBU</name>
<keyword evidence="8" id="KW-1185">Reference proteome</keyword>
<dbReference type="GO" id="GO:0017046">
    <property type="term" value="F:peptide hormone binding"/>
    <property type="evidence" value="ECO:0007669"/>
    <property type="project" value="TreeGrafter"/>
</dbReference>
<dbReference type="PROSITE" id="PS50261">
    <property type="entry name" value="G_PROTEIN_RECEP_F2_4"/>
    <property type="match status" value="1"/>
</dbReference>
<evidence type="ECO:0000259" key="6">
    <source>
        <dbReference type="PROSITE" id="PS50261"/>
    </source>
</evidence>
<evidence type="ECO:0000256" key="5">
    <source>
        <dbReference type="SAM" id="Phobius"/>
    </source>
</evidence>
<feature type="transmembrane region" description="Helical" evidence="5">
    <location>
        <begin position="85"/>
        <end position="106"/>
    </location>
</feature>
<comment type="subcellular location">
    <subcellularLocation>
        <location evidence="1">Membrane</location>
        <topology evidence="1">Multi-pass membrane protein</topology>
    </subcellularLocation>
</comment>
<protein>
    <recommendedName>
        <fullName evidence="6">G-protein coupled receptors family 2 profile 2 domain-containing protein</fullName>
    </recommendedName>
</protein>
<dbReference type="InterPro" id="IPR000832">
    <property type="entry name" value="GPCR_2_secretin-like"/>
</dbReference>
<dbReference type="Ensembl" id="ENSEBUT00000007620.1">
    <property type="protein sequence ID" value="ENSEBUP00000007148.1"/>
    <property type="gene ID" value="ENSEBUG00000004679.1"/>
</dbReference>
<dbReference type="GeneTree" id="ENSGT00940000156402"/>
<dbReference type="PANTHER" id="PTHR45620:SF1">
    <property type="entry name" value="G-PROTEIN COUPLED RECEPTORS FAMILY 2 PROFILE 2 DOMAIN-CONTAINING PROTEIN"/>
    <property type="match status" value="1"/>
</dbReference>
<proteinExistence type="predicted"/>
<evidence type="ECO:0000256" key="1">
    <source>
        <dbReference type="ARBA" id="ARBA00004141"/>
    </source>
</evidence>
<dbReference type="OMA" id="RWAYENT"/>
<dbReference type="AlphaFoldDB" id="A0A8C4NIB8"/>
<evidence type="ECO:0000256" key="2">
    <source>
        <dbReference type="ARBA" id="ARBA00022692"/>
    </source>
</evidence>
<dbReference type="Proteomes" id="UP000694388">
    <property type="component" value="Unplaced"/>
</dbReference>
<dbReference type="InterPro" id="IPR050332">
    <property type="entry name" value="GPCR_2"/>
</dbReference>
<dbReference type="GO" id="GO:0005886">
    <property type="term" value="C:plasma membrane"/>
    <property type="evidence" value="ECO:0007669"/>
    <property type="project" value="TreeGrafter"/>
</dbReference>
<dbReference type="InterPro" id="IPR017981">
    <property type="entry name" value="GPCR_2-like_7TM"/>
</dbReference>
<dbReference type="GO" id="GO:0007188">
    <property type="term" value="P:adenylate cyclase-modulating G protein-coupled receptor signaling pathway"/>
    <property type="evidence" value="ECO:0007669"/>
    <property type="project" value="TreeGrafter"/>
</dbReference>
<dbReference type="Gene3D" id="1.20.1070.10">
    <property type="entry name" value="Rhodopsin 7-helix transmembrane proteins"/>
    <property type="match status" value="1"/>
</dbReference>